<dbReference type="Pfam" id="PF00122">
    <property type="entry name" value="E1-E2_ATPase"/>
    <property type="match status" value="1"/>
</dbReference>
<feature type="domain" description="HMA" evidence="9">
    <location>
        <begin position="37"/>
        <end position="103"/>
    </location>
</feature>
<dbReference type="GO" id="GO:0019829">
    <property type="term" value="F:ATPase-coupled monoatomic cation transmembrane transporter activity"/>
    <property type="evidence" value="ECO:0007669"/>
    <property type="project" value="InterPro"/>
</dbReference>
<feature type="transmembrane region" description="Helical" evidence="8">
    <location>
        <begin position="694"/>
        <end position="710"/>
    </location>
</feature>
<feature type="transmembrane region" description="Helical" evidence="8">
    <location>
        <begin position="365"/>
        <end position="385"/>
    </location>
</feature>
<dbReference type="PROSITE" id="PS00154">
    <property type="entry name" value="ATPASE_E1_E2"/>
    <property type="match status" value="1"/>
</dbReference>
<dbReference type="InterPro" id="IPR001757">
    <property type="entry name" value="P_typ_ATPase"/>
</dbReference>
<dbReference type="InterPro" id="IPR006121">
    <property type="entry name" value="HMA_dom"/>
</dbReference>
<dbReference type="Gene3D" id="3.30.70.100">
    <property type="match status" value="1"/>
</dbReference>
<evidence type="ECO:0000256" key="3">
    <source>
        <dbReference type="ARBA" id="ARBA00022692"/>
    </source>
</evidence>
<dbReference type="CDD" id="cd00371">
    <property type="entry name" value="HMA"/>
    <property type="match status" value="1"/>
</dbReference>
<dbReference type="InterPro" id="IPR036412">
    <property type="entry name" value="HAD-like_sf"/>
</dbReference>
<protein>
    <submittedName>
        <fullName evidence="10">Cadmium-translocating P-type ATPase</fullName>
        <ecNumber evidence="10">3.6.3.3</ecNumber>
    </submittedName>
</protein>
<keyword evidence="4 8" id="KW-0479">Metal-binding</keyword>
<keyword evidence="5" id="KW-1278">Translocase</keyword>
<dbReference type="InterPro" id="IPR008250">
    <property type="entry name" value="ATPase_P-typ_transduc_dom_A_sf"/>
</dbReference>
<dbReference type="GO" id="GO:0005886">
    <property type="term" value="C:plasma membrane"/>
    <property type="evidence" value="ECO:0007669"/>
    <property type="project" value="UniProtKB-SubCell"/>
</dbReference>
<dbReference type="InterPro" id="IPR023298">
    <property type="entry name" value="ATPase_P-typ_TM_dom_sf"/>
</dbReference>
<dbReference type="GO" id="GO:0005524">
    <property type="term" value="F:ATP binding"/>
    <property type="evidence" value="ECO:0007669"/>
    <property type="project" value="UniProtKB-UniRule"/>
</dbReference>
<dbReference type="PANTHER" id="PTHR46594">
    <property type="entry name" value="P-TYPE CATION-TRANSPORTING ATPASE"/>
    <property type="match status" value="1"/>
</dbReference>
<dbReference type="Proteomes" id="UP000281647">
    <property type="component" value="Unassembled WGS sequence"/>
</dbReference>
<dbReference type="SUPFAM" id="SSF81665">
    <property type="entry name" value="Calcium ATPase, transmembrane domain M"/>
    <property type="match status" value="1"/>
</dbReference>
<dbReference type="GO" id="GO:0016887">
    <property type="term" value="F:ATP hydrolysis activity"/>
    <property type="evidence" value="ECO:0007669"/>
    <property type="project" value="InterPro"/>
</dbReference>
<keyword evidence="3 8" id="KW-0812">Transmembrane</keyword>
<dbReference type="PROSITE" id="PS50846">
    <property type="entry name" value="HMA_2"/>
    <property type="match status" value="1"/>
</dbReference>
<keyword evidence="8" id="KW-0547">Nucleotide-binding</keyword>
<proteinExistence type="inferred from homology"/>
<comment type="similarity">
    <text evidence="2 8">Belongs to the cation transport ATPase (P-type) (TC 3.A.3) family. Type IB subfamily.</text>
</comment>
<evidence type="ECO:0000256" key="6">
    <source>
        <dbReference type="ARBA" id="ARBA00022989"/>
    </source>
</evidence>
<dbReference type="Pfam" id="PF00403">
    <property type="entry name" value="HMA"/>
    <property type="match status" value="1"/>
</dbReference>
<dbReference type="SUPFAM" id="SSF55008">
    <property type="entry name" value="HMA, heavy metal-associated domain"/>
    <property type="match status" value="1"/>
</dbReference>
<evidence type="ECO:0000256" key="1">
    <source>
        <dbReference type="ARBA" id="ARBA00004370"/>
    </source>
</evidence>
<evidence type="ECO:0000313" key="10">
    <source>
        <dbReference type="EMBL" id="RUM98042.1"/>
    </source>
</evidence>
<name>A0A432V7A3_9HYPH</name>
<dbReference type="InterPro" id="IPR018303">
    <property type="entry name" value="ATPase_P-typ_P_site"/>
</dbReference>
<dbReference type="PROSITE" id="PS01047">
    <property type="entry name" value="HMA_1"/>
    <property type="match status" value="1"/>
</dbReference>
<dbReference type="NCBIfam" id="TIGR01494">
    <property type="entry name" value="ATPase_P-type"/>
    <property type="match status" value="1"/>
</dbReference>
<feature type="transmembrane region" description="Helical" evidence="8">
    <location>
        <begin position="122"/>
        <end position="144"/>
    </location>
</feature>
<dbReference type="SUPFAM" id="SSF81653">
    <property type="entry name" value="Calcium ATPase, transduction domain A"/>
    <property type="match status" value="1"/>
</dbReference>
<dbReference type="NCBIfam" id="TIGR01525">
    <property type="entry name" value="ATPase-IB_hvy"/>
    <property type="match status" value="1"/>
</dbReference>
<gene>
    <name evidence="10" type="primary">cadA</name>
    <name evidence="10" type="ORF">EET67_10560</name>
</gene>
<dbReference type="RefSeq" id="WP_128626914.1">
    <property type="nucleotide sequence ID" value="NZ_RKST01000008.1"/>
</dbReference>
<dbReference type="PANTHER" id="PTHR46594:SF4">
    <property type="entry name" value="P-TYPE CATION-TRANSPORTING ATPASE"/>
    <property type="match status" value="1"/>
</dbReference>
<reference evidence="10 11" key="1">
    <citation type="submission" date="2018-11" db="EMBL/GenBank/DDBJ databases">
        <title>Pseudaminobacter arsenicus sp. nov., an arsenic-resistant bacterium isolated from arsenic-rich aquifers.</title>
        <authorList>
            <person name="Mu Y."/>
        </authorList>
    </citation>
    <scope>NUCLEOTIDE SEQUENCE [LARGE SCALE GENOMIC DNA]</scope>
    <source>
        <strain evidence="10 11">CB3</strain>
    </source>
</reference>
<keyword evidence="6 8" id="KW-1133">Transmembrane helix</keyword>
<comment type="subcellular location">
    <subcellularLocation>
        <location evidence="8">Cell membrane</location>
    </subcellularLocation>
    <subcellularLocation>
        <location evidence="1">Membrane</location>
    </subcellularLocation>
</comment>
<evidence type="ECO:0000313" key="11">
    <source>
        <dbReference type="Proteomes" id="UP000281647"/>
    </source>
</evidence>
<dbReference type="OrthoDB" id="391538at2"/>
<evidence type="ECO:0000256" key="8">
    <source>
        <dbReference type="RuleBase" id="RU362081"/>
    </source>
</evidence>
<feature type="transmembrane region" description="Helical" evidence="8">
    <location>
        <begin position="212"/>
        <end position="230"/>
    </location>
</feature>
<keyword evidence="7 8" id="KW-0472">Membrane</keyword>
<dbReference type="Pfam" id="PF00702">
    <property type="entry name" value="Hydrolase"/>
    <property type="match status" value="1"/>
</dbReference>
<evidence type="ECO:0000256" key="2">
    <source>
        <dbReference type="ARBA" id="ARBA00006024"/>
    </source>
</evidence>
<dbReference type="CDD" id="cd02092">
    <property type="entry name" value="P-type_ATPase_FixI-like"/>
    <property type="match status" value="1"/>
</dbReference>
<keyword evidence="8" id="KW-0067">ATP-binding</keyword>
<keyword evidence="11" id="KW-1185">Reference proteome</keyword>
<dbReference type="Gene3D" id="3.40.1110.10">
    <property type="entry name" value="Calcium-transporting ATPase, cytoplasmic domain N"/>
    <property type="match status" value="1"/>
</dbReference>
<accession>A0A432V7A3</accession>
<dbReference type="NCBIfam" id="TIGR01511">
    <property type="entry name" value="ATPase-IB1_Cu"/>
    <property type="match status" value="1"/>
</dbReference>
<dbReference type="GO" id="GO:0015662">
    <property type="term" value="F:P-type ion transporter activity"/>
    <property type="evidence" value="ECO:0007669"/>
    <property type="project" value="UniProtKB-ARBA"/>
</dbReference>
<dbReference type="InterPro" id="IPR023214">
    <property type="entry name" value="HAD_sf"/>
</dbReference>
<feature type="transmembrane region" description="Helical" evidence="8">
    <location>
        <begin position="188"/>
        <end position="206"/>
    </location>
</feature>
<dbReference type="InterPro" id="IPR027256">
    <property type="entry name" value="P-typ_ATPase_IB"/>
</dbReference>
<dbReference type="Gene3D" id="3.40.50.1000">
    <property type="entry name" value="HAD superfamily/HAD-like"/>
    <property type="match status" value="1"/>
</dbReference>
<dbReference type="GO" id="GO:0030001">
    <property type="term" value="P:metal ion transport"/>
    <property type="evidence" value="ECO:0007669"/>
    <property type="project" value="UniProtKB-ARBA"/>
</dbReference>
<evidence type="ECO:0000256" key="7">
    <source>
        <dbReference type="ARBA" id="ARBA00023136"/>
    </source>
</evidence>
<dbReference type="NCBIfam" id="TIGR01512">
    <property type="entry name" value="ATPase-IB2_Cd"/>
    <property type="match status" value="1"/>
</dbReference>
<dbReference type="InterPro" id="IPR017969">
    <property type="entry name" value="Heavy-metal-associated_CS"/>
</dbReference>
<evidence type="ECO:0000256" key="4">
    <source>
        <dbReference type="ARBA" id="ARBA00022723"/>
    </source>
</evidence>
<keyword evidence="10" id="KW-0378">Hydrolase</keyword>
<evidence type="ECO:0000256" key="5">
    <source>
        <dbReference type="ARBA" id="ARBA00022967"/>
    </source>
</evidence>
<dbReference type="InterPro" id="IPR059000">
    <property type="entry name" value="ATPase_P-type_domA"/>
</dbReference>
<keyword evidence="8" id="KW-1003">Cell membrane</keyword>
<feature type="transmembrane region" description="Helical" evidence="8">
    <location>
        <begin position="150"/>
        <end position="176"/>
    </location>
</feature>
<dbReference type="PRINTS" id="PR00119">
    <property type="entry name" value="CATATPASE"/>
</dbReference>
<dbReference type="InterPro" id="IPR036163">
    <property type="entry name" value="HMA_dom_sf"/>
</dbReference>
<feature type="transmembrane region" description="Helical" evidence="8">
    <location>
        <begin position="397"/>
        <end position="421"/>
    </location>
</feature>
<dbReference type="EC" id="3.6.3.3" evidence="10"/>
<dbReference type="Gene3D" id="2.70.150.10">
    <property type="entry name" value="Calcium-transporting ATPase, cytoplasmic transduction domain A"/>
    <property type="match status" value="1"/>
</dbReference>
<evidence type="ECO:0000259" key="9">
    <source>
        <dbReference type="PROSITE" id="PS50846"/>
    </source>
</evidence>
<dbReference type="EMBL" id="RKST01000008">
    <property type="protein sequence ID" value="RUM98042.1"/>
    <property type="molecule type" value="Genomic_DNA"/>
</dbReference>
<dbReference type="SUPFAM" id="SSF56784">
    <property type="entry name" value="HAD-like"/>
    <property type="match status" value="1"/>
</dbReference>
<comment type="caution">
    <text evidence="10">The sequence shown here is derived from an EMBL/GenBank/DDBJ whole genome shotgun (WGS) entry which is preliminary data.</text>
</comment>
<organism evidence="10 11">
    <name type="scientific">Borborobacter arsenicus</name>
    <dbReference type="NCBI Taxonomy" id="1851146"/>
    <lineage>
        <taxon>Bacteria</taxon>
        <taxon>Pseudomonadati</taxon>
        <taxon>Pseudomonadota</taxon>
        <taxon>Alphaproteobacteria</taxon>
        <taxon>Hyphomicrobiales</taxon>
        <taxon>Phyllobacteriaceae</taxon>
        <taxon>Borborobacter</taxon>
    </lineage>
</organism>
<sequence length="763" mass="79539">MSCCAAGAEAALQMDGIQPVSADELRLASRDLGDGTRQTDLSVPGVHCGACIAAVEKTLSALPGVESARVNLSMKRVAVKWRALDETPPDLIGALDAIGYEAHLFSSATDEKDPELSRLIKALAVAGFSAMNIMLLSVSVWSGADAATRHAFHLISAALALPAVAYSGRIFYLSAWSVLRRGRTNMDVPISIGVSLAVGLSLYETYYNAPHAYFDAATSLLFFLLIGRTLDHVMRERARSAVAGLARLSPAGTTIIAEGGERRYVPIAEIQPGAMMLIAAGDRIPVDGVVVQGASELDCSLVTGESAPLRIGVGAKVQAGLMNLTGPLTIEATTRSENSFLAEMVRMMEAAEGGRARYRRLADRAAALYSPVVHTLALLTLIGWMVLTGDWHNSITIAIAVLIITCPCALGLAVPIVQVVAARRLFERGIMVKDGSALERLAEVDTVLFDKTGTLTLGTPRLINTGEIKPEALAIAAGMAAGSRHPMASAIASSTRRSTLEQRSFDAISEHPGLGIEARSGNDLYRLGRASWALDNGGDEADTDAVSISILAKNGRILARFAFEDSIRPGSLAAVNGLRQLGMSLGIISGDRAPSVEAVASALVVDDFRAGLLPADKVAHIAKAGASGGKVLMVGDGLNDAPALASAYVSMAPATAADIGRNAADFVFLKDNLSAVKEAVDIAHRAKVLIRQNFALAIGYNAIAVPVAVFGYVTPLVAAVAMSLSSVIVVANAMRLRSPQAAPAPADTSAVSGVSLRTAAAKP</sequence>
<dbReference type="GO" id="GO:0046872">
    <property type="term" value="F:metal ion binding"/>
    <property type="evidence" value="ECO:0007669"/>
    <property type="project" value="UniProtKB-KW"/>
</dbReference>
<dbReference type="AlphaFoldDB" id="A0A432V7A3"/>
<dbReference type="InterPro" id="IPR023299">
    <property type="entry name" value="ATPase_P-typ_cyto_dom_N"/>
</dbReference>